<evidence type="ECO:0000256" key="9">
    <source>
        <dbReference type="ARBA" id="ARBA00023239"/>
    </source>
</evidence>
<reference evidence="13" key="1">
    <citation type="submission" date="2021-02" db="EMBL/GenBank/DDBJ databases">
        <authorList>
            <person name="Nowell W R."/>
        </authorList>
    </citation>
    <scope>NUCLEOTIDE SEQUENCE</scope>
</reference>
<feature type="transmembrane region" description="Helical" evidence="11">
    <location>
        <begin position="981"/>
        <end position="1000"/>
    </location>
</feature>
<dbReference type="EC" id="4.2.1.11" evidence="4"/>
<dbReference type="InterPro" id="IPR005821">
    <property type="entry name" value="Ion_trans_dom"/>
</dbReference>
<dbReference type="GO" id="GO:0004634">
    <property type="term" value="F:phosphopyruvate hydratase activity"/>
    <property type="evidence" value="ECO:0007669"/>
    <property type="project" value="UniProtKB-EC"/>
</dbReference>
<dbReference type="Gene3D" id="3.20.20.120">
    <property type="entry name" value="Enolase-like C-terminal domain"/>
    <property type="match status" value="1"/>
</dbReference>
<dbReference type="Pfam" id="PF00520">
    <property type="entry name" value="Ion_trans"/>
    <property type="match status" value="2"/>
</dbReference>
<dbReference type="EMBL" id="CAJOAX010000111">
    <property type="protein sequence ID" value="CAF3512035.1"/>
    <property type="molecule type" value="Genomic_DNA"/>
</dbReference>
<evidence type="ECO:0000256" key="4">
    <source>
        <dbReference type="ARBA" id="ARBA00012058"/>
    </source>
</evidence>
<comment type="subcellular location">
    <subcellularLocation>
        <location evidence="1">Membrane</location>
        <topology evidence="1">Multi-pass membrane protein</topology>
    </subcellularLocation>
</comment>
<evidence type="ECO:0000256" key="3">
    <source>
        <dbReference type="ARBA" id="ARBA00009604"/>
    </source>
</evidence>
<evidence type="ECO:0000256" key="10">
    <source>
        <dbReference type="SAM" id="MobiDB-lite"/>
    </source>
</evidence>
<feature type="transmembrane region" description="Helical" evidence="11">
    <location>
        <begin position="688"/>
        <end position="711"/>
    </location>
</feature>
<sequence length="1270" mass="145418">MFDDPRIKARYFLESSSIISELEDVLNQLVYEKPNDLNGYIANHFLDQSKQPQIINLTLKRLIGPADEPAMHIDLTVALRNRTEQHNGLTVNLSSGKLNKLTTKQLEALVNSASLRTILNGIDLFDQITIDNLLIDFRSKHADEMAKLAAAESENSNNEPTSDAALIKVPTTTRPPTSSGGAKTGVAPAPSKKGAGKDTQPVEIIPDEPEPLSFGGQLLITGISLTCHLITAKIKQSNLFRLIQLPSITNLSMPLPIIPILQSGPIYPGKQSLIKYFMLIPTPNIIHNEEWIHKVHNIIQFLRDSLTSAKGAILQSSYSTDDGCLVFPMDKLEQGFDLLQNAINSVCGTDEHWFDYAIQMGPYDIFDYTRGKYEVTSGVIKSSDELVDVYADLINSYPRCIMLIDPFRYADKSSLSRLCDRISNKCYITSTDIRRYQNDNNDDNNTINCHLLSLDSAPTITELIQRINTFRELNGYALGLFERDHQEVAQIHLADLAVGLGCRFIKLPGLLSLGGQQTCVILQRLSIIRDEIEMNDNNQQFARPNQHDFIHIRSPIDLIEQDRIISSHDNEQMTTTEQTNKEVIPSTSDVEYAAAEILAINGGHYIRFALDKPVLRLYTVIYSTFWYWIVWFADAALLLLPCIERPAYFTEVPPWVALIIEIAALSILFASFILSMRLQDKRKLLREAVFPYIFAGVFLLTSIDMIIYYVLTLRGHYYVRWSRPLRVLFPFALQAGQNIRRVIRNILRTLPNIGNVMFLFLFSLLTFTLLGVGILKNKKLTYPNGYEYFTNYLDTAWDLYVLTTTANNPDEERQLIHKRQLDIILVIFERITQHSLNRSLSYETYVRLMRAVKPEITENIIDAYWKTLDVTNKEDGLNLRQFNELLLNLNFGLRQRSSDQTILQKKIPLIYNSKPSRIIIDFVNTDLFRAIINLLIIGNAICLAASYNDLEWFFLSLFIVEALLKMYAIGVKEYFHHRWNIFDFTIVFVSTTYSLLTAFVKTLSLNRDVLDTILVIRVLRLVKLVGNVERFKVIFGTFSKVIPTLMTYLRVMFMTYYVFAMIGMEIFQNKIAQLDKTFPLAEFCNNTRLNGSEFAKSQYCRNNFNDYLSSLILLFELTVVNQWHVLASGFVIVTSKAARLFFLAFHLCAVIVVLNIFTAFVIDSFLNQYILSKSKEFPWIEQENLIAERLTQQGYRVIRRYDNSKQSGTRTRKKFNLLEQLRTFVRPSIYRRMTVVLQSMAEDENALLLHWCGDVDIDPVALLNLTNDTS</sequence>
<comment type="caution">
    <text evidence="13">The sequence shown here is derived from an EMBL/GenBank/DDBJ whole genome shotgun (WGS) entry which is preliminary data.</text>
</comment>
<dbReference type="PANTHER" id="PTHR46726:SF1">
    <property type="entry name" value="TWO-PORE CALCIUM CHANNEL 3"/>
    <property type="match status" value="1"/>
</dbReference>
<evidence type="ECO:0000256" key="1">
    <source>
        <dbReference type="ARBA" id="ARBA00004141"/>
    </source>
</evidence>
<evidence type="ECO:0000256" key="2">
    <source>
        <dbReference type="ARBA" id="ARBA00005031"/>
    </source>
</evidence>
<feature type="transmembrane region" description="Helical" evidence="11">
    <location>
        <begin position="927"/>
        <end position="946"/>
    </location>
</feature>
<gene>
    <name evidence="13" type="ORF">OTI717_LOCUS2315</name>
</gene>
<keyword evidence="6 11" id="KW-1133">Transmembrane helix</keyword>
<evidence type="ECO:0000256" key="5">
    <source>
        <dbReference type="ARBA" id="ARBA00022692"/>
    </source>
</evidence>
<dbReference type="PANTHER" id="PTHR46726">
    <property type="entry name" value="TWO PORE CHANNEL 3"/>
    <property type="match status" value="1"/>
</dbReference>
<evidence type="ECO:0000259" key="12">
    <source>
        <dbReference type="SMART" id="SM01192"/>
    </source>
</evidence>
<feature type="domain" description="Enolase C-terminal TIM barrel" evidence="12">
    <location>
        <begin position="250"/>
        <end position="530"/>
    </location>
</feature>
<dbReference type="GO" id="GO:0006096">
    <property type="term" value="P:glycolytic process"/>
    <property type="evidence" value="ECO:0007669"/>
    <property type="project" value="UniProtKB-UniPathway"/>
</dbReference>
<evidence type="ECO:0000256" key="8">
    <source>
        <dbReference type="ARBA" id="ARBA00023152"/>
    </source>
</evidence>
<evidence type="ECO:0000256" key="7">
    <source>
        <dbReference type="ARBA" id="ARBA00023136"/>
    </source>
</evidence>
<dbReference type="UniPathway" id="UPA00109">
    <property type="reaction ID" value="UER00187"/>
</dbReference>
<feature type="transmembrane region" description="Helical" evidence="11">
    <location>
        <begin position="1111"/>
        <end position="1134"/>
    </location>
</feature>
<organism evidence="13 14">
    <name type="scientific">Rotaria sordida</name>
    <dbReference type="NCBI Taxonomy" id="392033"/>
    <lineage>
        <taxon>Eukaryota</taxon>
        <taxon>Metazoa</taxon>
        <taxon>Spiralia</taxon>
        <taxon>Gnathifera</taxon>
        <taxon>Rotifera</taxon>
        <taxon>Eurotatoria</taxon>
        <taxon>Bdelloidea</taxon>
        <taxon>Philodinida</taxon>
        <taxon>Philodinidae</taxon>
        <taxon>Rotaria</taxon>
    </lineage>
</organism>
<keyword evidence="5 11" id="KW-0812">Transmembrane</keyword>
<evidence type="ECO:0000256" key="11">
    <source>
        <dbReference type="SAM" id="Phobius"/>
    </source>
</evidence>
<feature type="transmembrane region" description="Helical" evidence="11">
    <location>
        <begin position="756"/>
        <end position="775"/>
    </location>
</feature>
<feature type="region of interest" description="Disordered" evidence="10">
    <location>
        <begin position="148"/>
        <end position="203"/>
    </location>
</feature>
<dbReference type="GO" id="GO:0016020">
    <property type="term" value="C:membrane"/>
    <property type="evidence" value="ECO:0007669"/>
    <property type="project" value="UniProtKB-SubCell"/>
</dbReference>
<dbReference type="SUPFAM" id="SSF51604">
    <property type="entry name" value="Enolase C-terminal domain-like"/>
    <property type="match status" value="1"/>
</dbReference>
<name>A0A818HPD7_9BILA</name>
<evidence type="ECO:0000313" key="14">
    <source>
        <dbReference type="Proteomes" id="UP000663823"/>
    </source>
</evidence>
<feature type="transmembrane region" description="Helical" evidence="11">
    <location>
        <begin position="952"/>
        <end position="969"/>
    </location>
</feature>
<keyword evidence="8" id="KW-0324">Glycolysis</keyword>
<dbReference type="SMART" id="SM01192">
    <property type="entry name" value="Enolase_C"/>
    <property type="match status" value="1"/>
</dbReference>
<keyword evidence="7 11" id="KW-0472">Membrane</keyword>
<dbReference type="InterPro" id="IPR020810">
    <property type="entry name" value="Enolase_C"/>
</dbReference>
<dbReference type="InterPro" id="IPR027359">
    <property type="entry name" value="Volt_channel_dom_sf"/>
</dbReference>
<evidence type="ECO:0000256" key="6">
    <source>
        <dbReference type="ARBA" id="ARBA00022989"/>
    </source>
</evidence>
<dbReference type="Gene3D" id="1.10.287.70">
    <property type="match status" value="1"/>
</dbReference>
<protein>
    <recommendedName>
        <fullName evidence="4">phosphopyruvate hydratase</fullName>
        <ecNumber evidence="4">4.2.1.11</ecNumber>
    </recommendedName>
</protein>
<dbReference type="GO" id="GO:0005216">
    <property type="term" value="F:monoatomic ion channel activity"/>
    <property type="evidence" value="ECO:0007669"/>
    <property type="project" value="InterPro"/>
</dbReference>
<keyword evidence="9" id="KW-0456">Lyase</keyword>
<comment type="pathway">
    <text evidence="2">Carbohydrate degradation; glycolysis; pyruvate from D-glyceraldehyde 3-phosphate: step 4/5.</text>
</comment>
<comment type="similarity">
    <text evidence="3">Belongs to the enolase family.</text>
</comment>
<dbReference type="Proteomes" id="UP000663823">
    <property type="component" value="Unassembled WGS sequence"/>
</dbReference>
<feature type="transmembrane region" description="Helical" evidence="11">
    <location>
        <begin position="1140"/>
        <end position="1166"/>
    </location>
</feature>
<feature type="transmembrane region" description="Helical" evidence="11">
    <location>
        <begin position="1048"/>
        <end position="1067"/>
    </location>
</feature>
<dbReference type="AlphaFoldDB" id="A0A818HPD7"/>
<dbReference type="Gene3D" id="1.20.120.350">
    <property type="entry name" value="Voltage-gated potassium channels. Chain C"/>
    <property type="match status" value="1"/>
</dbReference>
<proteinExistence type="inferred from homology"/>
<feature type="transmembrane region" description="Helical" evidence="11">
    <location>
        <begin position="617"/>
        <end position="640"/>
    </location>
</feature>
<accession>A0A818HPD7</accession>
<feature type="transmembrane region" description="Helical" evidence="11">
    <location>
        <begin position="652"/>
        <end position="676"/>
    </location>
</feature>
<evidence type="ECO:0000313" key="13">
    <source>
        <dbReference type="EMBL" id="CAF3512035.1"/>
    </source>
</evidence>
<dbReference type="Pfam" id="PF00113">
    <property type="entry name" value="Enolase_C"/>
    <property type="match status" value="1"/>
</dbReference>
<dbReference type="SUPFAM" id="SSF81324">
    <property type="entry name" value="Voltage-gated potassium channels"/>
    <property type="match status" value="2"/>
</dbReference>
<dbReference type="InterPro" id="IPR036849">
    <property type="entry name" value="Enolase-like_C_sf"/>
</dbReference>